<feature type="active site" description="Proton acceptor" evidence="4">
    <location>
        <position position="87"/>
    </location>
</feature>
<evidence type="ECO:0000313" key="8">
    <source>
        <dbReference type="Proteomes" id="UP000030645"/>
    </source>
</evidence>
<dbReference type="PANTHER" id="PTHR12510">
    <property type="entry name" value="TROPONIN C-AKIN-1 PROTEIN"/>
    <property type="match status" value="1"/>
</dbReference>
<evidence type="ECO:0000256" key="1">
    <source>
        <dbReference type="ARBA" id="ARBA00002782"/>
    </source>
</evidence>
<feature type="domain" description="Gamma-glutamylcyclotransferase AIG2-like" evidence="6">
    <location>
        <begin position="9"/>
        <end position="128"/>
    </location>
</feature>
<comment type="function">
    <text evidence="1">Putative gamma-glutamylcyclotransferase.</text>
</comment>
<dbReference type="InterPro" id="IPR036568">
    <property type="entry name" value="GGCT-like_sf"/>
</dbReference>
<dbReference type="OrthoDB" id="113620at2759"/>
<evidence type="ECO:0000259" key="6">
    <source>
        <dbReference type="Pfam" id="PF06094"/>
    </source>
</evidence>
<dbReference type="AlphaFoldDB" id="W9RN33"/>
<dbReference type="Proteomes" id="UP000030645">
    <property type="component" value="Unassembled WGS sequence"/>
</dbReference>
<dbReference type="GO" id="GO:0061929">
    <property type="term" value="F:gamma-glutamylaminecyclotransferase activity"/>
    <property type="evidence" value="ECO:0007669"/>
    <property type="project" value="InterPro"/>
</dbReference>
<protein>
    <recommendedName>
        <fullName evidence="5">Gamma-glutamylcyclotransferase family protein</fullName>
    </recommendedName>
</protein>
<dbReference type="InterPro" id="IPR013024">
    <property type="entry name" value="GGCT-like"/>
</dbReference>
<organism evidence="7 8">
    <name type="scientific">Morus notabilis</name>
    <dbReference type="NCBI Taxonomy" id="981085"/>
    <lineage>
        <taxon>Eukaryota</taxon>
        <taxon>Viridiplantae</taxon>
        <taxon>Streptophyta</taxon>
        <taxon>Embryophyta</taxon>
        <taxon>Tracheophyta</taxon>
        <taxon>Spermatophyta</taxon>
        <taxon>Magnoliopsida</taxon>
        <taxon>eudicotyledons</taxon>
        <taxon>Gunneridae</taxon>
        <taxon>Pentapetalae</taxon>
        <taxon>rosids</taxon>
        <taxon>fabids</taxon>
        <taxon>Rosales</taxon>
        <taxon>Moraceae</taxon>
        <taxon>Moreae</taxon>
        <taxon>Morus</taxon>
    </lineage>
</organism>
<accession>W9RN33</accession>
<dbReference type="InterPro" id="IPR039126">
    <property type="entry name" value="GGACT"/>
</dbReference>
<keyword evidence="3" id="KW-0808">Transferase</keyword>
<evidence type="ECO:0000256" key="3">
    <source>
        <dbReference type="ARBA" id="ARBA00023315"/>
    </source>
</evidence>
<dbReference type="CDD" id="cd06661">
    <property type="entry name" value="GGCT_like"/>
    <property type="match status" value="1"/>
</dbReference>
<proteinExistence type="inferred from homology"/>
<evidence type="ECO:0000256" key="5">
    <source>
        <dbReference type="RuleBase" id="RU367036"/>
    </source>
</evidence>
<keyword evidence="3" id="KW-0012">Acyltransferase</keyword>
<dbReference type="InterPro" id="IPR009288">
    <property type="entry name" value="AIG2-like_dom"/>
</dbReference>
<name>W9RN33_9ROSA</name>
<evidence type="ECO:0000256" key="2">
    <source>
        <dbReference type="ARBA" id="ARBA00008861"/>
    </source>
</evidence>
<evidence type="ECO:0000256" key="4">
    <source>
        <dbReference type="PIRSR" id="PIRSR639126-1"/>
    </source>
</evidence>
<dbReference type="Gene3D" id="3.10.490.10">
    <property type="entry name" value="Gamma-glutamyl cyclotransferase-like"/>
    <property type="match status" value="1"/>
</dbReference>
<dbReference type="PANTHER" id="PTHR12510:SF15">
    <property type="entry name" value="GAMMA-GLUTAMYLCYCLOTRANSFERASE FAMILY PROTEIN"/>
    <property type="match status" value="1"/>
</dbReference>
<dbReference type="KEGG" id="mnt:21406014"/>
<dbReference type="EMBL" id="KE345304">
    <property type="protein sequence ID" value="EXB99714.1"/>
    <property type="molecule type" value="Genomic_DNA"/>
</dbReference>
<dbReference type="GO" id="GO:0005829">
    <property type="term" value="C:cytosol"/>
    <property type="evidence" value="ECO:0007669"/>
    <property type="project" value="TreeGrafter"/>
</dbReference>
<dbReference type="GO" id="GO:0016746">
    <property type="term" value="F:acyltransferase activity"/>
    <property type="evidence" value="ECO:0007669"/>
    <property type="project" value="UniProtKB-KW"/>
</dbReference>
<evidence type="ECO:0000313" key="7">
    <source>
        <dbReference type="EMBL" id="EXB99714.1"/>
    </source>
</evidence>
<gene>
    <name evidence="7" type="ORF">L484_023243</name>
</gene>
<comment type="similarity">
    <text evidence="2 5">Belongs to the gamma-glutamylcyclotransferase family.</text>
</comment>
<dbReference type="Pfam" id="PF06094">
    <property type="entry name" value="GGACT"/>
    <property type="match status" value="1"/>
</dbReference>
<sequence>MDDPKQTLIFTYGTLKRGFQNHTLMHDLISHNDAVFLGTHLTLQSYPLVCGPHGIPYLINLPGPGHRIRGELYSVTGRCLARLDDLEGIAIGHYERLPIRVVRERDGAVSEDDQDGVVSDAEAYFAHRSFGEALWERNRREGLSEYSETEGRRYVKRQDRPHQGRGILEDVWLFVASSPLDVTEVCERTG</sequence>
<dbReference type="eggNOG" id="KOG4450">
    <property type="taxonomic scope" value="Eukaryota"/>
</dbReference>
<dbReference type="STRING" id="981085.W9RN33"/>
<reference evidence="8" key="1">
    <citation type="submission" date="2013-01" db="EMBL/GenBank/DDBJ databases">
        <title>Draft Genome Sequence of a Mulberry Tree, Morus notabilis C.K. Schneid.</title>
        <authorList>
            <person name="He N."/>
            <person name="Zhao S."/>
        </authorList>
    </citation>
    <scope>NUCLEOTIDE SEQUENCE</scope>
</reference>
<keyword evidence="8" id="KW-1185">Reference proteome</keyword>
<dbReference type="SUPFAM" id="SSF110857">
    <property type="entry name" value="Gamma-glutamyl cyclotransferase-like"/>
    <property type="match status" value="1"/>
</dbReference>